<dbReference type="GO" id="GO:0016301">
    <property type="term" value="F:kinase activity"/>
    <property type="evidence" value="ECO:0007669"/>
    <property type="project" value="UniProtKB-KW"/>
</dbReference>
<keyword evidence="4" id="KW-0067">ATP-binding</keyword>
<dbReference type="Proteomes" id="UP000274920">
    <property type="component" value="Unassembled WGS sequence"/>
</dbReference>
<dbReference type="SUPFAM" id="SSF63862">
    <property type="entry name" value="Thiamin pyrophosphokinase, substrate-binding domain"/>
    <property type="match status" value="1"/>
</dbReference>
<dbReference type="GO" id="GO:0006772">
    <property type="term" value="P:thiamine metabolic process"/>
    <property type="evidence" value="ECO:0007669"/>
    <property type="project" value="UniProtKB-UniRule"/>
</dbReference>
<evidence type="ECO:0000256" key="5">
    <source>
        <dbReference type="NCBIfam" id="TIGR01378"/>
    </source>
</evidence>
<dbReference type="GO" id="GO:0009229">
    <property type="term" value="P:thiamine diphosphate biosynthetic process"/>
    <property type="evidence" value="ECO:0007669"/>
    <property type="project" value="InterPro"/>
</dbReference>
<comment type="caution">
    <text evidence="7">The sequence shown here is derived from an EMBL/GenBank/DDBJ whole genome shotgun (WGS) entry which is preliminary data.</text>
</comment>
<dbReference type="GO" id="GO:0030975">
    <property type="term" value="F:thiamine binding"/>
    <property type="evidence" value="ECO:0007669"/>
    <property type="project" value="InterPro"/>
</dbReference>
<dbReference type="EC" id="2.7.6.2" evidence="5"/>
<evidence type="ECO:0000313" key="7">
    <source>
        <dbReference type="EMBL" id="RRK30880.1"/>
    </source>
</evidence>
<evidence type="ECO:0000256" key="4">
    <source>
        <dbReference type="ARBA" id="ARBA00022840"/>
    </source>
</evidence>
<dbReference type="InterPro" id="IPR053149">
    <property type="entry name" value="TPK"/>
</dbReference>
<evidence type="ECO:0000256" key="2">
    <source>
        <dbReference type="ARBA" id="ARBA00022741"/>
    </source>
</evidence>
<dbReference type="Gene3D" id="3.40.50.10240">
    <property type="entry name" value="Thiamin pyrophosphokinase, catalytic domain"/>
    <property type="match status" value="1"/>
</dbReference>
<organism evidence="7 8">
    <name type="scientific">Schaedlerella arabinosiphila</name>
    <dbReference type="NCBI Taxonomy" id="2044587"/>
    <lineage>
        <taxon>Bacteria</taxon>
        <taxon>Bacillati</taxon>
        <taxon>Bacillota</taxon>
        <taxon>Clostridia</taxon>
        <taxon>Lachnospirales</taxon>
        <taxon>Lachnospiraceae</taxon>
        <taxon>Schaedlerella</taxon>
    </lineage>
</organism>
<dbReference type="NCBIfam" id="TIGR01378">
    <property type="entry name" value="thi_PPkinase"/>
    <property type="match status" value="1"/>
</dbReference>
<evidence type="ECO:0000313" key="8">
    <source>
        <dbReference type="Proteomes" id="UP000274920"/>
    </source>
</evidence>
<keyword evidence="2" id="KW-0547">Nucleotide-binding</keyword>
<evidence type="ECO:0000256" key="3">
    <source>
        <dbReference type="ARBA" id="ARBA00022777"/>
    </source>
</evidence>
<dbReference type="InterPro" id="IPR006282">
    <property type="entry name" value="Thi_PPkinase"/>
</dbReference>
<dbReference type="CDD" id="cd07995">
    <property type="entry name" value="TPK"/>
    <property type="match status" value="1"/>
</dbReference>
<dbReference type="AlphaFoldDB" id="A0A426DDC8"/>
<evidence type="ECO:0000256" key="1">
    <source>
        <dbReference type="ARBA" id="ARBA00022679"/>
    </source>
</evidence>
<dbReference type="Pfam" id="PF04263">
    <property type="entry name" value="TPK_catalytic"/>
    <property type="match status" value="1"/>
</dbReference>
<gene>
    <name evidence="7" type="ORF">EBB54_05440</name>
</gene>
<sequence>MNKRTVIVSGGLLEEAFVLDVLKSEETEFIVAADRGLAFLYEHQILPDYIVGDFDSTPEEVLSYYRRETKIPIRKFNPVKDASDTEIALRLCLELGRGNVVILGATGNRADHLWANVQTLKIAMDAGVKARILDCCNQIRLLNHAVTLHREDAFGPYFSVFPLAGAVEDFNISGAKYPLRHHLLTPYDSLCVSNEFAEDEVEISFPKGEVILMETRDTKQEL</sequence>
<evidence type="ECO:0000259" key="6">
    <source>
        <dbReference type="SMART" id="SM00983"/>
    </source>
</evidence>
<dbReference type="SMART" id="SM00983">
    <property type="entry name" value="TPK_B1_binding"/>
    <property type="match status" value="1"/>
</dbReference>
<accession>A0A426DDC8</accession>
<dbReference type="InterPro" id="IPR007371">
    <property type="entry name" value="TPK_catalytic"/>
</dbReference>
<keyword evidence="1 7" id="KW-0808">Transferase</keyword>
<dbReference type="SUPFAM" id="SSF63999">
    <property type="entry name" value="Thiamin pyrophosphokinase, catalytic domain"/>
    <property type="match status" value="1"/>
</dbReference>
<dbReference type="InterPro" id="IPR007373">
    <property type="entry name" value="Thiamin_PyroPKinase_B1-bd"/>
</dbReference>
<keyword evidence="8" id="KW-1185">Reference proteome</keyword>
<dbReference type="InterPro" id="IPR036371">
    <property type="entry name" value="TPK_B1-bd_sf"/>
</dbReference>
<dbReference type="GO" id="GO:0004788">
    <property type="term" value="F:thiamine diphosphokinase activity"/>
    <property type="evidence" value="ECO:0007669"/>
    <property type="project" value="UniProtKB-UniRule"/>
</dbReference>
<reference evidence="7" key="1">
    <citation type="submission" date="2018-10" db="EMBL/GenBank/DDBJ databases">
        <title>Schaedlerella arabinophila gen. nov. sp. nov., isolated from the mouse intestinal tract and comparative analysis with the genome of the closely related altered Schaedler flora strain ASF502.</title>
        <authorList>
            <person name="Miyake S."/>
            <person name="Soh M."/>
            <person name="Seedorf H."/>
        </authorList>
    </citation>
    <scope>NUCLEOTIDE SEQUENCE [LARGE SCALE GENOMIC DNA]</scope>
    <source>
        <strain evidence="7">DSM 106076</strain>
    </source>
</reference>
<dbReference type="PANTHER" id="PTHR41299:SF1">
    <property type="entry name" value="THIAMINE PYROPHOSPHOKINASE"/>
    <property type="match status" value="1"/>
</dbReference>
<protein>
    <recommendedName>
        <fullName evidence="5">Thiamine diphosphokinase</fullName>
        <ecNumber evidence="5">2.7.6.2</ecNumber>
    </recommendedName>
</protein>
<feature type="domain" description="Thiamin pyrophosphokinase thiamin-binding" evidence="6">
    <location>
        <begin position="149"/>
        <end position="211"/>
    </location>
</feature>
<dbReference type="EMBL" id="RHJS01000002">
    <property type="protein sequence ID" value="RRK30880.1"/>
    <property type="molecule type" value="Genomic_DNA"/>
</dbReference>
<dbReference type="Pfam" id="PF04265">
    <property type="entry name" value="TPK_B1_binding"/>
    <property type="match status" value="1"/>
</dbReference>
<proteinExistence type="predicted"/>
<dbReference type="GO" id="GO:0005524">
    <property type="term" value="F:ATP binding"/>
    <property type="evidence" value="ECO:0007669"/>
    <property type="project" value="UniProtKB-KW"/>
</dbReference>
<name>A0A426DDC8_9FIRM</name>
<keyword evidence="3 7" id="KW-0418">Kinase</keyword>
<dbReference type="InterPro" id="IPR036759">
    <property type="entry name" value="TPK_catalytic_sf"/>
</dbReference>
<dbReference type="RefSeq" id="WP_125126651.1">
    <property type="nucleotide sequence ID" value="NZ_RHJS01000002.1"/>
</dbReference>
<dbReference type="PANTHER" id="PTHR41299">
    <property type="entry name" value="THIAMINE PYROPHOSPHOKINASE"/>
    <property type="match status" value="1"/>
</dbReference>